<evidence type="ECO:0008006" key="3">
    <source>
        <dbReference type="Google" id="ProtNLM"/>
    </source>
</evidence>
<evidence type="ECO:0000313" key="1">
    <source>
        <dbReference type="EMBL" id="WCZ38216.1"/>
    </source>
</evidence>
<dbReference type="Proteomes" id="UP001218071">
    <property type="component" value="Chromosome"/>
</dbReference>
<protein>
    <recommendedName>
        <fullName evidence="3">TIGR02569 family protein</fullName>
    </recommendedName>
</protein>
<accession>A0ABY7UHJ5</accession>
<sequence>MRNAAPELPAHVLSAFQLDGTEGEPLGWAWGGGTRFGRAVVSPASAASAWSGKVREKIDSGAALRVARPVRATDGRLIVGGYTATEFAEGEPRQRIDEAVAAALYFDEAMSPFDPPADYRGEPRAEADRAVWRDAPSAPGGVVAHLDFLSCLLFAGDGPATLTDIVPSAGLRPRGYTAAIVLVDGLLAGAVDAAVIDRWAHVPSLRDLAQRALDYRVNCVDPAYTNMRSKIEWVGSLLVSD</sequence>
<proteinExistence type="predicted"/>
<dbReference type="EMBL" id="CP063194">
    <property type="protein sequence ID" value="WCZ38216.1"/>
    <property type="molecule type" value="Genomic_DNA"/>
</dbReference>
<reference evidence="1 2" key="1">
    <citation type="submission" date="2020-10" db="EMBL/GenBank/DDBJ databases">
        <title>Complete genome sequence of Corynebacterium jeddahense DSM 45997, type strain of Corynebacterium jeddahense.</title>
        <authorList>
            <person name="Busche T."/>
            <person name="Kalinowski J."/>
            <person name="Ruckert C."/>
        </authorList>
    </citation>
    <scope>NUCLEOTIDE SEQUENCE [LARGE SCALE GENOMIC DNA]</scope>
    <source>
        <strain evidence="1 2">DSM 45997</strain>
    </source>
</reference>
<keyword evidence="2" id="KW-1185">Reference proteome</keyword>
<dbReference type="RefSeq" id="WP_042406436.1">
    <property type="nucleotide sequence ID" value="NZ_CBYN010000035.1"/>
</dbReference>
<evidence type="ECO:0000313" key="2">
    <source>
        <dbReference type="Proteomes" id="UP001218071"/>
    </source>
</evidence>
<organism evidence="1 2">
    <name type="scientific">Corynebacterium jeddahense</name>
    <dbReference type="NCBI Taxonomy" id="1414719"/>
    <lineage>
        <taxon>Bacteria</taxon>
        <taxon>Bacillati</taxon>
        <taxon>Actinomycetota</taxon>
        <taxon>Actinomycetes</taxon>
        <taxon>Mycobacteriales</taxon>
        <taxon>Corynebacteriaceae</taxon>
        <taxon>Corynebacterium</taxon>
    </lineage>
</organism>
<gene>
    <name evidence="1" type="ORF">CJEDD_02975</name>
</gene>
<name>A0ABY7UHJ5_9CORY</name>